<evidence type="ECO:0000256" key="1">
    <source>
        <dbReference type="ARBA" id="ARBA00023004"/>
    </source>
</evidence>
<accession>A0A0G3WLH4</accession>
<evidence type="ECO:0000313" key="5">
    <source>
        <dbReference type="Proteomes" id="UP000035337"/>
    </source>
</evidence>
<protein>
    <submittedName>
        <fullName evidence="4">Fe2+-transporter substrate-binding unit (Modular protein)</fullName>
    </submittedName>
</protein>
<dbReference type="InterPro" id="IPR008988">
    <property type="entry name" value="Transcriptional_repressor_C"/>
</dbReference>
<dbReference type="Pfam" id="PF04023">
    <property type="entry name" value="FeoA"/>
    <property type="match status" value="1"/>
</dbReference>
<feature type="domain" description="Ferrous iron transporter FeoA-like" evidence="3">
    <location>
        <begin position="66"/>
        <end position="137"/>
    </location>
</feature>
<gene>
    <name evidence="4" type="primary">feoA</name>
    <name evidence="4" type="ORF">Epro_0975</name>
</gene>
<dbReference type="AlphaFoldDB" id="A0A0G3WLH4"/>
<keyword evidence="5" id="KW-1185">Reference proteome</keyword>
<reference evidence="4 5" key="1">
    <citation type="submission" date="2014-09" db="EMBL/GenBank/DDBJ databases">
        <title>Complete genome sequence of Endomicrobium proavitum.</title>
        <authorList>
            <person name="Zheng H."/>
        </authorList>
    </citation>
    <scope>NUCLEOTIDE SEQUENCE [LARGE SCALE GENOMIC DNA]</scope>
    <source>
        <strain evidence="4 5">Rsa215</strain>
    </source>
</reference>
<dbReference type="KEGG" id="epo:Epro_0975"/>
<dbReference type="Gene3D" id="2.30.30.90">
    <property type="match status" value="1"/>
</dbReference>
<organism evidence="4 5">
    <name type="scientific">Endomicrobium proavitum</name>
    <dbReference type="NCBI Taxonomy" id="1408281"/>
    <lineage>
        <taxon>Bacteria</taxon>
        <taxon>Pseudomonadati</taxon>
        <taxon>Elusimicrobiota</taxon>
        <taxon>Endomicrobiia</taxon>
        <taxon>Endomicrobiales</taxon>
        <taxon>Endomicrobiaceae</taxon>
        <taxon>Endomicrobium</taxon>
    </lineage>
</organism>
<evidence type="ECO:0000256" key="2">
    <source>
        <dbReference type="SAM" id="MobiDB-lite"/>
    </source>
</evidence>
<dbReference type="InterPro" id="IPR007167">
    <property type="entry name" value="Fe-transptr_FeoA-like"/>
</dbReference>
<name>A0A0G3WLH4_9BACT</name>
<feature type="region of interest" description="Disordered" evidence="2">
    <location>
        <begin position="24"/>
        <end position="46"/>
    </location>
</feature>
<dbReference type="STRING" id="1408281.Epro_0975"/>
<dbReference type="OrthoDB" id="9811076at2"/>
<proteinExistence type="predicted"/>
<dbReference type="GO" id="GO:0046914">
    <property type="term" value="F:transition metal ion binding"/>
    <property type="evidence" value="ECO:0007669"/>
    <property type="project" value="InterPro"/>
</dbReference>
<keyword evidence="1" id="KW-0408">Iron</keyword>
<evidence type="ECO:0000313" key="4">
    <source>
        <dbReference type="EMBL" id="AKL98354.1"/>
    </source>
</evidence>
<evidence type="ECO:0000259" key="3">
    <source>
        <dbReference type="SMART" id="SM00899"/>
    </source>
</evidence>
<dbReference type="Proteomes" id="UP000035337">
    <property type="component" value="Chromosome"/>
</dbReference>
<dbReference type="InterPro" id="IPR038157">
    <property type="entry name" value="FeoA_core_dom"/>
</dbReference>
<sequence length="141" mass="16102">MWKHIKHHVFGNLRKRWQKEHFINPDSHDNDRHRHHHAHDHIHRDHSGHDHSFYHCGESGYHKGLIKLGSAQTGTYKFVAAFCDEDLGHRLLEMGFVPGGDVTVIANAGLRGSVMIEIKGSKLALSHKIADNILLMKKDNV</sequence>
<dbReference type="SMART" id="SM00899">
    <property type="entry name" value="FeoA"/>
    <property type="match status" value="1"/>
</dbReference>
<dbReference type="SUPFAM" id="SSF50037">
    <property type="entry name" value="C-terminal domain of transcriptional repressors"/>
    <property type="match status" value="1"/>
</dbReference>
<dbReference type="EMBL" id="CP009498">
    <property type="protein sequence ID" value="AKL98354.1"/>
    <property type="molecule type" value="Genomic_DNA"/>
</dbReference>
<dbReference type="RefSeq" id="WP_052570905.1">
    <property type="nucleotide sequence ID" value="NZ_CP009498.1"/>
</dbReference>